<dbReference type="EMBL" id="BPWL01000007">
    <property type="protein sequence ID" value="GJJ12660.1"/>
    <property type="molecule type" value="Genomic_DNA"/>
</dbReference>
<name>A0AAV5AEG6_9AGAM</name>
<keyword evidence="2" id="KW-1185">Reference proteome</keyword>
<organism evidence="1 2">
    <name type="scientific">Clathrus columnatus</name>
    <dbReference type="NCBI Taxonomy" id="1419009"/>
    <lineage>
        <taxon>Eukaryota</taxon>
        <taxon>Fungi</taxon>
        <taxon>Dikarya</taxon>
        <taxon>Basidiomycota</taxon>
        <taxon>Agaricomycotina</taxon>
        <taxon>Agaricomycetes</taxon>
        <taxon>Phallomycetidae</taxon>
        <taxon>Phallales</taxon>
        <taxon>Clathraceae</taxon>
        <taxon>Clathrus</taxon>
    </lineage>
</organism>
<proteinExistence type="predicted"/>
<gene>
    <name evidence="1" type="ORF">Clacol_006904</name>
</gene>
<dbReference type="AlphaFoldDB" id="A0AAV5AEG6"/>
<protein>
    <submittedName>
        <fullName evidence="1">Uncharacterized protein</fullName>
    </submittedName>
</protein>
<evidence type="ECO:0000313" key="1">
    <source>
        <dbReference type="EMBL" id="GJJ12660.1"/>
    </source>
</evidence>
<sequence length="219" mass="24421">MVSDNSDEYATIVKEVFQNSKSKKAFGLEGCDKLLKLFQKTEGIKWDLAIFLASREIRVNDQTFLYPPMLQFMYMDNTDFTLNIEDGDDVDSLDIPFKTVKSIHLKESTSSKVVITLDLSSPPATATELASPKTNTSKVIFEINSEDLEEFRQTLTSRGLSGGHVNQGEFLKNVRVKNSVADQPLDLNNISISNVPLELKSIEVQQCMNTAFGFPTLPG</sequence>
<evidence type="ECO:0000313" key="2">
    <source>
        <dbReference type="Proteomes" id="UP001050691"/>
    </source>
</evidence>
<dbReference type="Proteomes" id="UP001050691">
    <property type="component" value="Unassembled WGS sequence"/>
</dbReference>
<accession>A0AAV5AEG6</accession>
<comment type="caution">
    <text evidence="1">The sequence shown here is derived from an EMBL/GenBank/DDBJ whole genome shotgun (WGS) entry which is preliminary data.</text>
</comment>
<reference evidence="1" key="1">
    <citation type="submission" date="2021-10" db="EMBL/GenBank/DDBJ databases">
        <title>De novo Genome Assembly of Clathrus columnatus (Basidiomycota, Fungi) Using Illumina and Nanopore Sequence Data.</title>
        <authorList>
            <person name="Ogiso-Tanaka E."/>
            <person name="Itagaki H."/>
            <person name="Hosoya T."/>
            <person name="Hosaka K."/>
        </authorList>
    </citation>
    <scope>NUCLEOTIDE SEQUENCE</scope>
    <source>
        <strain evidence="1">MO-923</strain>
    </source>
</reference>